<comment type="function">
    <text evidence="7">May play the central regulatory role in sporulation. It may be an element of the effector pathway responsible for the activation of sporulation genes in response to nutritional stress. Spo0A may act in concert with spo0H (a sigma factor) to control the expression of some genes that are critical to the sporulation process.</text>
</comment>
<feature type="DNA-binding region" description="OmpR/PhoB-type" evidence="9">
    <location>
        <begin position="130"/>
        <end position="227"/>
    </location>
</feature>
<dbReference type="InterPro" id="IPR039420">
    <property type="entry name" value="WalR-like"/>
</dbReference>
<proteinExistence type="predicted"/>
<dbReference type="SUPFAM" id="SSF46894">
    <property type="entry name" value="C-terminal effector domain of the bipartite response regulators"/>
    <property type="match status" value="1"/>
</dbReference>
<protein>
    <recommendedName>
        <fullName evidence="1">Stage 0 sporulation protein A homolog</fullName>
    </recommendedName>
</protein>
<dbReference type="RefSeq" id="WP_219780603.1">
    <property type="nucleotide sequence ID" value="NZ_JAHXPT010000011.1"/>
</dbReference>
<evidence type="ECO:0000256" key="5">
    <source>
        <dbReference type="ARBA" id="ARBA00023125"/>
    </source>
</evidence>
<evidence type="ECO:0000259" key="11">
    <source>
        <dbReference type="PROSITE" id="PS51755"/>
    </source>
</evidence>
<evidence type="ECO:0000256" key="6">
    <source>
        <dbReference type="ARBA" id="ARBA00023163"/>
    </source>
</evidence>
<reference evidence="12 13" key="1">
    <citation type="submission" date="2021-07" db="EMBL/GenBank/DDBJ databases">
        <title>Clostridium weizhouense sp. nov., an anaerobic bacterium isolated from activated sludge of Petroleum wastewater.</title>
        <authorList>
            <person name="Li Q."/>
        </authorList>
    </citation>
    <scope>NUCLEOTIDE SEQUENCE [LARGE SCALE GENOMIC DNA]</scope>
    <source>
        <strain evidence="12 13">YB-6</strain>
    </source>
</reference>
<organism evidence="12 13">
    <name type="scientific">Clostridium weizhouense</name>
    <dbReference type="NCBI Taxonomy" id="2859781"/>
    <lineage>
        <taxon>Bacteria</taxon>
        <taxon>Bacillati</taxon>
        <taxon>Bacillota</taxon>
        <taxon>Clostridia</taxon>
        <taxon>Eubacteriales</taxon>
        <taxon>Clostridiaceae</taxon>
        <taxon>Clostridium</taxon>
    </lineage>
</organism>
<dbReference type="SUPFAM" id="SSF52172">
    <property type="entry name" value="CheY-like"/>
    <property type="match status" value="1"/>
</dbReference>
<evidence type="ECO:0000256" key="1">
    <source>
        <dbReference type="ARBA" id="ARBA00018672"/>
    </source>
</evidence>
<dbReference type="Gene3D" id="3.40.50.2300">
    <property type="match status" value="1"/>
</dbReference>
<dbReference type="SMART" id="SM00448">
    <property type="entry name" value="REC"/>
    <property type="match status" value="1"/>
</dbReference>
<keyword evidence="4" id="KW-0805">Transcription regulation</keyword>
<feature type="domain" description="OmpR/PhoB-type" evidence="11">
    <location>
        <begin position="130"/>
        <end position="227"/>
    </location>
</feature>
<dbReference type="InterPro" id="IPR001867">
    <property type="entry name" value="OmpR/PhoB-type_DNA-bd"/>
</dbReference>
<evidence type="ECO:0000256" key="8">
    <source>
        <dbReference type="PROSITE-ProRule" id="PRU00169"/>
    </source>
</evidence>
<dbReference type="Pfam" id="PF00486">
    <property type="entry name" value="Trans_reg_C"/>
    <property type="match status" value="1"/>
</dbReference>
<dbReference type="InterPro" id="IPR011006">
    <property type="entry name" value="CheY-like_superfamily"/>
</dbReference>
<sequence>MDNFIERILMVDSDKSNNEIVSTYLKSSGYKTKSTLTGEEFKKSFLEYNPQMILLNLIIKDIDGTVLLKWIRTKSSIPIIIVTEEERVFNKVLALNLGADDYILKPFELEELLARINAVSRRYCKGNFETEKKSVDNLIINDYSYEVICNGKNIKLPPKEFKLLNFLIDNPNKIYTRKQLLSEIWRDEYIGDIRTIDVHIKRLRKRIGKSEKWEIKTIWGVGYKFQIN</sequence>
<dbReference type="InterPro" id="IPR016032">
    <property type="entry name" value="Sig_transdc_resp-reg_C-effctor"/>
</dbReference>
<comment type="caution">
    <text evidence="8">Lacks conserved residue(s) required for the propagation of feature annotation.</text>
</comment>
<name>A0ABS7AR40_9CLOT</name>
<accession>A0ABS7AR40</accession>
<keyword evidence="13" id="KW-1185">Reference proteome</keyword>
<dbReference type="Gene3D" id="1.10.10.10">
    <property type="entry name" value="Winged helix-like DNA-binding domain superfamily/Winged helix DNA-binding domain"/>
    <property type="match status" value="1"/>
</dbReference>
<dbReference type="Gene3D" id="6.10.250.690">
    <property type="match status" value="1"/>
</dbReference>
<dbReference type="Pfam" id="PF00072">
    <property type="entry name" value="Response_reg"/>
    <property type="match status" value="1"/>
</dbReference>
<keyword evidence="2" id="KW-0597">Phosphoprotein</keyword>
<dbReference type="SMART" id="SM00862">
    <property type="entry name" value="Trans_reg_C"/>
    <property type="match status" value="1"/>
</dbReference>
<evidence type="ECO:0000313" key="13">
    <source>
        <dbReference type="Proteomes" id="UP001519921"/>
    </source>
</evidence>
<dbReference type="PROSITE" id="PS51755">
    <property type="entry name" value="OMPR_PHOB"/>
    <property type="match status" value="1"/>
</dbReference>
<dbReference type="PANTHER" id="PTHR48111">
    <property type="entry name" value="REGULATOR OF RPOS"/>
    <property type="match status" value="1"/>
</dbReference>
<evidence type="ECO:0000256" key="2">
    <source>
        <dbReference type="ARBA" id="ARBA00022553"/>
    </source>
</evidence>
<keyword evidence="5 9" id="KW-0238">DNA-binding</keyword>
<dbReference type="PROSITE" id="PS50110">
    <property type="entry name" value="RESPONSE_REGULATORY"/>
    <property type="match status" value="1"/>
</dbReference>
<dbReference type="EMBL" id="JAHXPT010000011">
    <property type="protein sequence ID" value="MBW6411140.1"/>
    <property type="molecule type" value="Genomic_DNA"/>
</dbReference>
<evidence type="ECO:0000256" key="3">
    <source>
        <dbReference type="ARBA" id="ARBA00023012"/>
    </source>
</evidence>
<feature type="domain" description="Response regulatory" evidence="10">
    <location>
        <begin position="7"/>
        <end position="120"/>
    </location>
</feature>
<comment type="caution">
    <text evidence="12">The sequence shown here is derived from an EMBL/GenBank/DDBJ whole genome shotgun (WGS) entry which is preliminary data.</text>
</comment>
<dbReference type="PANTHER" id="PTHR48111:SF21">
    <property type="entry name" value="DNA-BINDING DUAL MASTER TRANSCRIPTIONAL REGULATOR RPAA"/>
    <property type="match status" value="1"/>
</dbReference>
<evidence type="ECO:0000256" key="9">
    <source>
        <dbReference type="PROSITE-ProRule" id="PRU01091"/>
    </source>
</evidence>
<dbReference type="Proteomes" id="UP001519921">
    <property type="component" value="Unassembled WGS sequence"/>
</dbReference>
<gene>
    <name evidence="12" type="ORF">KYD98_13660</name>
</gene>
<evidence type="ECO:0000313" key="12">
    <source>
        <dbReference type="EMBL" id="MBW6411140.1"/>
    </source>
</evidence>
<dbReference type="InterPro" id="IPR001789">
    <property type="entry name" value="Sig_transdc_resp-reg_receiver"/>
</dbReference>
<evidence type="ECO:0000256" key="7">
    <source>
        <dbReference type="ARBA" id="ARBA00024867"/>
    </source>
</evidence>
<evidence type="ECO:0000259" key="10">
    <source>
        <dbReference type="PROSITE" id="PS50110"/>
    </source>
</evidence>
<keyword evidence="6" id="KW-0804">Transcription</keyword>
<evidence type="ECO:0000256" key="4">
    <source>
        <dbReference type="ARBA" id="ARBA00023015"/>
    </source>
</evidence>
<dbReference type="InterPro" id="IPR036388">
    <property type="entry name" value="WH-like_DNA-bd_sf"/>
</dbReference>
<dbReference type="CDD" id="cd00383">
    <property type="entry name" value="trans_reg_C"/>
    <property type="match status" value="1"/>
</dbReference>
<keyword evidence="3" id="KW-0902">Two-component regulatory system</keyword>